<keyword evidence="1" id="KW-0732">Signal</keyword>
<proteinExistence type="predicted"/>
<feature type="signal peptide" evidence="1">
    <location>
        <begin position="1"/>
        <end position="24"/>
    </location>
</feature>
<evidence type="ECO:0000313" key="3">
    <source>
        <dbReference type="Proteomes" id="UP000580654"/>
    </source>
</evidence>
<dbReference type="Proteomes" id="UP000580654">
    <property type="component" value="Unassembled WGS sequence"/>
</dbReference>
<name>A0A840YI39_9PROT</name>
<protein>
    <submittedName>
        <fullName evidence="2">Uncharacterized protein</fullName>
    </submittedName>
</protein>
<accession>A0A840YI39</accession>
<dbReference type="EMBL" id="JACIJD010000006">
    <property type="protein sequence ID" value="MBB5693683.1"/>
    <property type="molecule type" value="Genomic_DNA"/>
</dbReference>
<keyword evidence="3" id="KW-1185">Reference proteome</keyword>
<reference evidence="2 3" key="1">
    <citation type="submission" date="2020-08" db="EMBL/GenBank/DDBJ databases">
        <title>Genomic Encyclopedia of Type Strains, Phase IV (KMG-IV): sequencing the most valuable type-strain genomes for metagenomic binning, comparative biology and taxonomic classification.</title>
        <authorList>
            <person name="Goeker M."/>
        </authorList>
    </citation>
    <scope>NUCLEOTIDE SEQUENCE [LARGE SCALE GENOMIC DNA]</scope>
    <source>
        <strain evidence="2 3">DSM 25622</strain>
    </source>
</reference>
<evidence type="ECO:0000256" key="1">
    <source>
        <dbReference type="SAM" id="SignalP"/>
    </source>
</evidence>
<gene>
    <name evidence="2" type="ORF">FHS87_001716</name>
</gene>
<organism evidence="2 3">
    <name type="scientific">Muricoccus pecuniae</name>
    <dbReference type="NCBI Taxonomy" id="693023"/>
    <lineage>
        <taxon>Bacteria</taxon>
        <taxon>Pseudomonadati</taxon>
        <taxon>Pseudomonadota</taxon>
        <taxon>Alphaproteobacteria</taxon>
        <taxon>Acetobacterales</taxon>
        <taxon>Roseomonadaceae</taxon>
        <taxon>Muricoccus</taxon>
    </lineage>
</organism>
<dbReference type="RefSeq" id="WP_184516313.1">
    <property type="nucleotide sequence ID" value="NZ_JACIJD010000006.1"/>
</dbReference>
<dbReference type="AlphaFoldDB" id="A0A840YI39"/>
<feature type="chain" id="PRO_5032445947" evidence="1">
    <location>
        <begin position="25"/>
        <end position="89"/>
    </location>
</feature>
<comment type="caution">
    <text evidence="2">The sequence shown here is derived from an EMBL/GenBank/DDBJ whole genome shotgun (WGS) entry which is preliminary data.</text>
</comment>
<sequence>MQRLVVPFLAATVLAAGFSGAAGAEDGVFGNLLAGIAGPSAPAREVGPEVAAREREARNLRREYWERERARLEAAAIPRERPAATLASR</sequence>
<evidence type="ECO:0000313" key="2">
    <source>
        <dbReference type="EMBL" id="MBB5693683.1"/>
    </source>
</evidence>